<feature type="transmembrane region" description="Helical" evidence="2">
    <location>
        <begin position="200"/>
        <end position="217"/>
    </location>
</feature>
<feature type="transmembrane region" description="Helical" evidence="2">
    <location>
        <begin position="290"/>
        <end position="306"/>
    </location>
</feature>
<dbReference type="PANTHER" id="PTHR31082">
    <property type="entry name" value="PHEROMONE-REGULATED MEMBRANE PROTEIN 10"/>
    <property type="match status" value="1"/>
</dbReference>
<evidence type="ECO:0000256" key="1">
    <source>
        <dbReference type="ARBA" id="ARBA00034125"/>
    </source>
</evidence>
<feature type="domain" description="Threonine/serine exporter-like N-terminal" evidence="3">
    <location>
        <begin position="13"/>
        <end position="252"/>
    </location>
</feature>
<dbReference type="AlphaFoldDB" id="A0A8J3VHP2"/>
<feature type="transmembrane region" description="Helical" evidence="2">
    <location>
        <begin position="265"/>
        <end position="283"/>
    </location>
</feature>
<evidence type="ECO:0000313" key="5">
    <source>
        <dbReference type="Proteomes" id="UP000612899"/>
    </source>
</evidence>
<evidence type="ECO:0000313" key="4">
    <source>
        <dbReference type="EMBL" id="GIH07614.1"/>
    </source>
</evidence>
<keyword evidence="2" id="KW-0812">Transmembrane</keyword>
<dbReference type="RefSeq" id="WP_203911396.1">
    <property type="nucleotide sequence ID" value="NZ_BONY01000038.1"/>
</dbReference>
<gene>
    <name evidence="4" type="ORF">Rhe02_56810</name>
</gene>
<sequence>MTTTVPSDDLLEFLRRCGVALCLAGEAASRIPDEMEAIADAYGIGDCEFLVVPTGVFVRVVDDHIGAVTVDFMNADGPPLRLDQVDALYKLIDEVKRKPIPPDEAIDRLKTIVRAKPRFNWFNRILGHAVLTVGLGLLLVRDRNALIALAVLGLVVGVLRLVAERVLVLSLALPVAAAMLVTGLAYRYGPQMGVEPSTLLIPPLVTFLPGAALTLGAQEMATRSMISGASRIVSGVYMLLLLSFGIFAGAQIAGTAHPPIEQTGLPTWAPVVGVVVFGVGMYFNSSAPKGALLWLMLMLFCAWGAQQAGNLVAVGGLFGAFTGGLVVVPIATLVQRLHGPPAQVASLPAFWLLVPGALGLSGVSGLVDLGGGTSQGADNLINAFLTVVSVALGILVGSSLIATARASSRLFTSRAVRRADR</sequence>
<dbReference type="GO" id="GO:0022857">
    <property type="term" value="F:transmembrane transporter activity"/>
    <property type="evidence" value="ECO:0007669"/>
    <property type="project" value="InterPro"/>
</dbReference>
<dbReference type="EMBL" id="BONY01000038">
    <property type="protein sequence ID" value="GIH07614.1"/>
    <property type="molecule type" value="Genomic_DNA"/>
</dbReference>
<dbReference type="InterPro" id="IPR010619">
    <property type="entry name" value="ThrE-like_N"/>
</dbReference>
<comment type="similarity">
    <text evidence="1">Belongs to the ThrE exporter (TC 2.A.79) family.</text>
</comment>
<dbReference type="Pfam" id="PF06738">
    <property type="entry name" value="ThrE"/>
    <property type="match status" value="1"/>
</dbReference>
<accession>A0A8J3VHP2</accession>
<organism evidence="4 5">
    <name type="scientific">Rhizocola hellebori</name>
    <dbReference type="NCBI Taxonomy" id="1392758"/>
    <lineage>
        <taxon>Bacteria</taxon>
        <taxon>Bacillati</taxon>
        <taxon>Actinomycetota</taxon>
        <taxon>Actinomycetes</taxon>
        <taxon>Micromonosporales</taxon>
        <taxon>Micromonosporaceae</taxon>
        <taxon>Rhizocola</taxon>
    </lineage>
</organism>
<keyword evidence="2" id="KW-1133">Transmembrane helix</keyword>
<dbReference type="Proteomes" id="UP000612899">
    <property type="component" value="Unassembled WGS sequence"/>
</dbReference>
<evidence type="ECO:0000259" key="3">
    <source>
        <dbReference type="Pfam" id="PF06738"/>
    </source>
</evidence>
<feature type="transmembrane region" description="Helical" evidence="2">
    <location>
        <begin position="229"/>
        <end position="253"/>
    </location>
</feature>
<feature type="transmembrane region" description="Helical" evidence="2">
    <location>
        <begin position="145"/>
        <end position="162"/>
    </location>
</feature>
<feature type="transmembrane region" description="Helical" evidence="2">
    <location>
        <begin position="312"/>
        <end position="334"/>
    </location>
</feature>
<feature type="transmembrane region" description="Helical" evidence="2">
    <location>
        <begin position="121"/>
        <end position="139"/>
    </location>
</feature>
<proteinExistence type="inferred from homology"/>
<feature type="transmembrane region" description="Helical" evidence="2">
    <location>
        <begin position="346"/>
        <end position="367"/>
    </location>
</feature>
<dbReference type="InterPro" id="IPR051361">
    <property type="entry name" value="ThrE/Ser_Exporter"/>
</dbReference>
<comment type="caution">
    <text evidence="4">The sequence shown here is derived from an EMBL/GenBank/DDBJ whole genome shotgun (WGS) entry which is preliminary data.</text>
</comment>
<feature type="transmembrane region" description="Helical" evidence="2">
    <location>
        <begin position="167"/>
        <end position="188"/>
    </location>
</feature>
<feature type="transmembrane region" description="Helical" evidence="2">
    <location>
        <begin position="379"/>
        <end position="404"/>
    </location>
</feature>
<reference evidence="4" key="1">
    <citation type="submission" date="2021-01" db="EMBL/GenBank/DDBJ databases">
        <title>Whole genome shotgun sequence of Rhizocola hellebori NBRC 109834.</title>
        <authorList>
            <person name="Komaki H."/>
            <person name="Tamura T."/>
        </authorList>
    </citation>
    <scope>NUCLEOTIDE SEQUENCE</scope>
    <source>
        <strain evidence="4">NBRC 109834</strain>
    </source>
</reference>
<protein>
    <recommendedName>
        <fullName evidence="3">Threonine/serine exporter-like N-terminal domain-containing protein</fullName>
    </recommendedName>
</protein>
<keyword evidence="5" id="KW-1185">Reference proteome</keyword>
<keyword evidence="2" id="KW-0472">Membrane</keyword>
<name>A0A8J3VHP2_9ACTN</name>
<evidence type="ECO:0000256" key="2">
    <source>
        <dbReference type="SAM" id="Phobius"/>
    </source>
</evidence>
<dbReference type="PANTHER" id="PTHR31082:SF4">
    <property type="entry name" value="PHEROMONE-REGULATED MEMBRANE PROTEIN 10"/>
    <property type="match status" value="1"/>
</dbReference>